<organism evidence="2 3">
    <name type="scientific">Gracilimonas sediminicola</name>
    <dbReference type="NCBI Taxonomy" id="2952158"/>
    <lineage>
        <taxon>Bacteria</taxon>
        <taxon>Pseudomonadati</taxon>
        <taxon>Balneolota</taxon>
        <taxon>Balneolia</taxon>
        <taxon>Balneolales</taxon>
        <taxon>Balneolaceae</taxon>
        <taxon>Gracilimonas</taxon>
    </lineage>
</organism>
<sequence length="92" mass="9801">MKKLLKNVIKSVPTLITLFRKETPQEGKDIAKSGLTSLGISGMITTGRINAGELDDTVLIILAIAEAIGYVYGIIALIAGSSQNTDIEENQL</sequence>
<dbReference type="AlphaFoldDB" id="A0A9X2RHM7"/>
<evidence type="ECO:0000256" key="1">
    <source>
        <dbReference type="SAM" id="Phobius"/>
    </source>
</evidence>
<reference evidence="2" key="1">
    <citation type="submission" date="2022-06" db="EMBL/GenBank/DDBJ databases">
        <title>Gracilimonas sp. CAU 1638 isolated from sea sediment.</title>
        <authorList>
            <person name="Kim W."/>
        </authorList>
    </citation>
    <scope>NUCLEOTIDE SEQUENCE</scope>
    <source>
        <strain evidence="2">CAU 1638</strain>
    </source>
</reference>
<dbReference type="EMBL" id="JANDBC010000002">
    <property type="protein sequence ID" value="MCP9292483.1"/>
    <property type="molecule type" value="Genomic_DNA"/>
</dbReference>
<keyword evidence="1" id="KW-0812">Transmembrane</keyword>
<protein>
    <submittedName>
        <fullName evidence="2">Uncharacterized protein</fullName>
    </submittedName>
</protein>
<gene>
    <name evidence="2" type="ORF">NM125_12925</name>
</gene>
<name>A0A9X2RHM7_9BACT</name>
<evidence type="ECO:0000313" key="3">
    <source>
        <dbReference type="Proteomes" id="UP001139125"/>
    </source>
</evidence>
<feature type="transmembrane region" description="Helical" evidence="1">
    <location>
        <begin position="58"/>
        <end position="79"/>
    </location>
</feature>
<comment type="caution">
    <text evidence="2">The sequence shown here is derived from an EMBL/GenBank/DDBJ whole genome shotgun (WGS) entry which is preliminary data.</text>
</comment>
<keyword evidence="3" id="KW-1185">Reference proteome</keyword>
<evidence type="ECO:0000313" key="2">
    <source>
        <dbReference type="EMBL" id="MCP9292483.1"/>
    </source>
</evidence>
<keyword evidence="1" id="KW-1133">Transmembrane helix</keyword>
<dbReference type="RefSeq" id="WP_255135370.1">
    <property type="nucleotide sequence ID" value="NZ_JANDBC010000002.1"/>
</dbReference>
<dbReference type="Proteomes" id="UP001139125">
    <property type="component" value="Unassembled WGS sequence"/>
</dbReference>
<accession>A0A9X2RHM7</accession>
<proteinExistence type="predicted"/>
<keyword evidence="1" id="KW-0472">Membrane</keyword>